<proteinExistence type="predicted"/>
<organism evidence="2 3">
    <name type="scientific">Corynebacterium ureicelerivorans</name>
    <dbReference type="NCBI Taxonomy" id="401472"/>
    <lineage>
        <taxon>Bacteria</taxon>
        <taxon>Bacillati</taxon>
        <taxon>Actinomycetota</taxon>
        <taxon>Actinomycetes</taxon>
        <taxon>Mycobacteriales</taxon>
        <taxon>Corynebacteriaceae</taxon>
        <taxon>Corynebacterium</taxon>
    </lineage>
</organism>
<reference evidence="2 3" key="1">
    <citation type="submission" date="2014-08" db="EMBL/GenBank/DDBJ databases">
        <title>Complete genome sequence of Corynebacterium ureicelerivorans DSM 45051, a lipophilic and urea-splitting isolate from a blood culture of a septicaemia patient.</title>
        <authorList>
            <person name="Tippelt A."/>
            <person name="Albersmeier A."/>
            <person name="Brinkrolf K."/>
            <person name="Ruckert C."/>
            <person name="Tauch A."/>
        </authorList>
    </citation>
    <scope>NUCLEOTIDE SEQUENCE [LARGE SCALE GENOMIC DNA]</scope>
    <source>
        <strain evidence="2 3">IMMIB RIV-2301</strain>
    </source>
</reference>
<dbReference type="RefSeq" id="WP_038613358.1">
    <property type="nucleotide sequence ID" value="NZ_CP009215.1"/>
</dbReference>
<dbReference type="AlphaFoldDB" id="A0A077HMR0"/>
<dbReference type="EMBL" id="CP009215">
    <property type="protein sequence ID" value="AIL97694.1"/>
    <property type="molecule type" value="Genomic_DNA"/>
</dbReference>
<gene>
    <name evidence="2" type="ORF">CUREI_10805</name>
</gene>
<evidence type="ECO:0000313" key="3">
    <source>
        <dbReference type="Proteomes" id="UP000028939"/>
    </source>
</evidence>
<dbReference type="InterPro" id="IPR045633">
    <property type="entry name" value="DUF6414"/>
</dbReference>
<evidence type="ECO:0000256" key="1">
    <source>
        <dbReference type="SAM" id="MobiDB-lite"/>
    </source>
</evidence>
<dbReference type="KEGG" id="cuv:CUREI_10805"/>
<protein>
    <submittedName>
        <fullName evidence="2">Uncharacterized protein</fullName>
    </submittedName>
</protein>
<name>A0A077HMR0_9CORY</name>
<sequence length="267" mass="29205">MLYKAEYLDVNTLDGYISTIEGGVRESETLRTVNGKDRSGKVNVGPVNGGVGSSSETESTFSFGDHQVSKLKRLIDAGHEDPESTGWVEVLEPDSAFSDIGSGALLEWECEAYIPELSSLMANGKEVSQTIRGFRAMLPFAAASGWDTANMPDSSSLEAMSSFLERMDLSPVIVGEGYDTDWKVVGTLDKRWIVPGAQFEGPYKIVGKVRKTIASEKWYPLLSLPGMNALGRDRRRQMERQGPKDPSEEGQFIAGPAVILDILAVYR</sequence>
<dbReference type="Pfam" id="PF19952">
    <property type="entry name" value="DUF6414"/>
    <property type="match status" value="1"/>
</dbReference>
<dbReference type="HOGENOM" id="CLU_1040981_0_0_11"/>
<accession>A0A077HMR0</accession>
<evidence type="ECO:0000313" key="2">
    <source>
        <dbReference type="EMBL" id="AIL97694.1"/>
    </source>
</evidence>
<keyword evidence="3" id="KW-1185">Reference proteome</keyword>
<dbReference type="OrthoDB" id="4091735at2"/>
<dbReference type="Proteomes" id="UP000028939">
    <property type="component" value="Chromosome"/>
</dbReference>
<feature type="region of interest" description="Disordered" evidence="1">
    <location>
        <begin position="35"/>
        <end position="61"/>
    </location>
</feature>